<dbReference type="Proteomes" id="UP000324022">
    <property type="component" value="Unassembled WGS sequence"/>
</dbReference>
<reference evidence="4 5" key="1">
    <citation type="submission" date="2018-03" db="EMBL/GenBank/DDBJ databases">
        <authorList>
            <person name="Guldener U."/>
        </authorList>
    </citation>
    <scope>NUCLEOTIDE SEQUENCE [LARGE SCALE GENOMIC DNA]</scope>
    <source>
        <strain evidence="4 5">NBRC100155</strain>
    </source>
</reference>
<dbReference type="AlphaFoldDB" id="A0A5C3EQX0"/>
<dbReference type="InterPro" id="IPR036291">
    <property type="entry name" value="NAD(P)-bd_dom_sf"/>
</dbReference>
<sequence>MATSKTARVLQGKKVVVIGGSSGLGFAAASAFIEEGASVIIGSSSAQRVSAAVEKLSDPAVQFNADSARIRGHTVDLKGSQAESSLEEFFSKTGPFDHLIYTAGDPLATKPLSEWSYTDIINAGSVRFTSAILAVKLATSNPNLLKQNSNSSIILTTGIVAEKPMPTWTIPAGYAAALYGLTRNFALDLAEKGIRVNAVSPGPVETELWNGIPQDQRKTFLKSLGDKLMTGRVGSPEDVANVYVYVYLAKDRNMTAQIVVTDAGSSVAETS</sequence>
<dbReference type="PANTHER" id="PTHR43477:SF1">
    <property type="entry name" value="DIHYDROANTICAPSIN 7-DEHYDROGENASE"/>
    <property type="match status" value="1"/>
</dbReference>
<dbReference type="Pfam" id="PF23441">
    <property type="entry name" value="SDR"/>
    <property type="match status" value="1"/>
</dbReference>
<dbReference type="OrthoDB" id="294295at2759"/>
<dbReference type="CDD" id="cd05233">
    <property type="entry name" value="SDR_c"/>
    <property type="match status" value="1"/>
</dbReference>
<evidence type="ECO:0000256" key="3">
    <source>
        <dbReference type="ARBA" id="ARBA00023002"/>
    </source>
</evidence>
<protein>
    <submittedName>
        <fullName evidence="4">Related to enoyl-[acyl-carrier-protein] reductase 1</fullName>
    </submittedName>
</protein>
<name>A0A5C3EQX0_9BASI</name>
<dbReference type="InterPro" id="IPR051122">
    <property type="entry name" value="SDR_DHRS6-like"/>
</dbReference>
<dbReference type="PANTHER" id="PTHR43477">
    <property type="entry name" value="DIHYDROANTICAPSIN 7-DEHYDROGENASE"/>
    <property type="match status" value="1"/>
</dbReference>
<keyword evidence="5" id="KW-1185">Reference proteome</keyword>
<proteinExistence type="inferred from homology"/>
<evidence type="ECO:0000313" key="4">
    <source>
        <dbReference type="EMBL" id="SPO31831.1"/>
    </source>
</evidence>
<organism evidence="4 5">
    <name type="scientific">Ustilago trichophora</name>
    <dbReference type="NCBI Taxonomy" id="86804"/>
    <lineage>
        <taxon>Eukaryota</taxon>
        <taxon>Fungi</taxon>
        <taxon>Dikarya</taxon>
        <taxon>Basidiomycota</taxon>
        <taxon>Ustilaginomycotina</taxon>
        <taxon>Ustilaginomycetes</taxon>
        <taxon>Ustilaginales</taxon>
        <taxon>Ustilaginaceae</taxon>
        <taxon>Ustilago</taxon>
    </lineage>
</organism>
<dbReference type="GO" id="GO:0016491">
    <property type="term" value="F:oxidoreductase activity"/>
    <property type="evidence" value="ECO:0007669"/>
    <property type="project" value="UniProtKB-KW"/>
</dbReference>
<gene>
    <name evidence="4" type="ORF">UTRI_06668</name>
</gene>
<dbReference type="Gene3D" id="3.40.50.720">
    <property type="entry name" value="NAD(P)-binding Rossmann-like Domain"/>
    <property type="match status" value="1"/>
</dbReference>
<evidence type="ECO:0000256" key="2">
    <source>
        <dbReference type="ARBA" id="ARBA00022857"/>
    </source>
</evidence>
<evidence type="ECO:0000256" key="1">
    <source>
        <dbReference type="ARBA" id="ARBA00006484"/>
    </source>
</evidence>
<dbReference type="SUPFAM" id="SSF51735">
    <property type="entry name" value="NAD(P)-binding Rossmann-fold domains"/>
    <property type="match status" value="1"/>
</dbReference>
<accession>A0A5C3EQX0</accession>
<dbReference type="InterPro" id="IPR057571">
    <property type="entry name" value="SDR_PhqE-like"/>
</dbReference>
<keyword evidence="2" id="KW-0521">NADP</keyword>
<keyword evidence="3" id="KW-0560">Oxidoreductase</keyword>
<evidence type="ECO:0000313" key="5">
    <source>
        <dbReference type="Proteomes" id="UP000324022"/>
    </source>
</evidence>
<dbReference type="InterPro" id="IPR002347">
    <property type="entry name" value="SDR_fam"/>
</dbReference>
<comment type="similarity">
    <text evidence="1">Belongs to the short-chain dehydrogenases/reductases (SDR) family.</text>
</comment>
<dbReference type="PRINTS" id="PR00081">
    <property type="entry name" value="GDHRDH"/>
</dbReference>
<dbReference type="EMBL" id="OOIN01000041">
    <property type="protein sequence ID" value="SPO31831.1"/>
    <property type="molecule type" value="Genomic_DNA"/>
</dbReference>